<comment type="caution">
    <text evidence="1">The sequence shown here is derived from an EMBL/GenBank/DDBJ whole genome shotgun (WGS) entry which is preliminary data.</text>
</comment>
<evidence type="ECO:0000313" key="1">
    <source>
        <dbReference type="EMBL" id="CAG5005651.1"/>
    </source>
</evidence>
<dbReference type="EMBL" id="CAJQZP010000978">
    <property type="protein sequence ID" value="CAG5005651.1"/>
    <property type="molecule type" value="Genomic_DNA"/>
</dbReference>
<proteinExistence type="predicted"/>
<keyword evidence="2" id="KW-1185">Reference proteome</keyword>
<dbReference type="Proteomes" id="UP000691718">
    <property type="component" value="Unassembled WGS sequence"/>
</dbReference>
<gene>
    <name evidence="1" type="ORF">PAPOLLO_LOCUS14606</name>
</gene>
<reference evidence="1" key="1">
    <citation type="submission" date="2021-04" db="EMBL/GenBank/DDBJ databases">
        <authorList>
            <person name="Tunstrom K."/>
        </authorList>
    </citation>
    <scope>NUCLEOTIDE SEQUENCE</scope>
</reference>
<sequence>MAKCQAVWNLCSRSPKACEIYLESTGKSPTSPCPTRWNSYYNCIQDLLAVKDTLNETLKKLQLVIFKEIEIKFLHEYISCSKPIAEGIRSLECDKNTYYGCLIPELVRMQRFLYILIEVVKESLNRSFERFYKLEEPKAKNGTIASVSYPFFKIKWVPKANREYIKEVFVSEVRKIKQEREKSSQVQHIDFNKKKERAESYYMFVEDSDSSAASDNANTTIDLEALQYLKDEDNTLESLNKFPNIRKNSSSNIIPAYQVLHLLNDYFQSVE</sequence>
<protein>
    <submittedName>
        <fullName evidence="1">(apollo) hypothetical protein</fullName>
    </submittedName>
</protein>
<accession>A0A8S3X7P9</accession>
<evidence type="ECO:0000313" key="2">
    <source>
        <dbReference type="Proteomes" id="UP000691718"/>
    </source>
</evidence>
<dbReference type="AlphaFoldDB" id="A0A8S3X7P9"/>
<organism evidence="1 2">
    <name type="scientific">Parnassius apollo</name>
    <name type="common">Apollo butterfly</name>
    <name type="synonym">Papilio apollo</name>
    <dbReference type="NCBI Taxonomy" id="110799"/>
    <lineage>
        <taxon>Eukaryota</taxon>
        <taxon>Metazoa</taxon>
        <taxon>Ecdysozoa</taxon>
        <taxon>Arthropoda</taxon>
        <taxon>Hexapoda</taxon>
        <taxon>Insecta</taxon>
        <taxon>Pterygota</taxon>
        <taxon>Neoptera</taxon>
        <taxon>Endopterygota</taxon>
        <taxon>Lepidoptera</taxon>
        <taxon>Glossata</taxon>
        <taxon>Ditrysia</taxon>
        <taxon>Papilionoidea</taxon>
        <taxon>Papilionidae</taxon>
        <taxon>Parnassiinae</taxon>
        <taxon>Parnassini</taxon>
        <taxon>Parnassius</taxon>
        <taxon>Parnassius</taxon>
    </lineage>
</organism>
<dbReference type="PANTHER" id="PTHR47501">
    <property type="entry name" value="TRANSPOSASE-RELATED"/>
    <property type="match status" value="1"/>
</dbReference>
<dbReference type="PANTHER" id="PTHR47501:SF5">
    <property type="entry name" value="HAT C-TERMINAL DIMERISATION DOMAIN-CONTAINING PROTEIN"/>
    <property type="match status" value="1"/>
</dbReference>
<dbReference type="OrthoDB" id="7400863at2759"/>
<name>A0A8S3X7P9_PARAO</name>